<evidence type="ECO:0000256" key="3">
    <source>
        <dbReference type="ARBA" id="ARBA00022676"/>
    </source>
</evidence>
<dbReference type="GO" id="GO:0071555">
    <property type="term" value="P:cell wall organization"/>
    <property type="evidence" value="ECO:0007669"/>
    <property type="project" value="UniProtKB-UniRule"/>
</dbReference>
<dbReference type="Gene3D" id="2.40.440.10">
    <property type="entry name" value="L,D-transpeptidase catalytic domain-like"/>
    <property type="match status" value="1"/>
</dbReference>
<dbReference type="InterPro" id="IPR005490">
    <property type="entry name" value="LD_TPept_cat_dom"/>
</dbReference>
<keyword evidence="3" id="KW-0328">Glycosyltransferase</keyword>
<evidence type="ECO:0000256" key="8">
    <source>
        <dbReference type="ARBA" id="ARBA00023316"/>
    </source>
</evidence>
<evidence type="ECO:0000256" key="5">
    <source>
        <dbReference type="ARBA" id="ARBA00022801"/>
    </source>
</evidence>
<feature type="domain" description="L,D-TPase catalytic" evidence="10">
    <location>
        <begin position="79"/>
        <end position="216"/>
    </location>
</feature>
<comment type="similarity">
    <text evidence="2">Belongs to the YkuD family.</text>
</comment>
<evidence type="ECO:0000256" key="9">
    <source>
        <dbReference type="PROSITE-ProRule" id="PRU01373"/>
    </source>
</evidence>
<feature type="active site" description="Nucleophile" evidence="9">
    <location>
        <position position="192"/>
    </location>
</feature>
<dbReference type="GO" id="GO:0008360">
    <property type="term" value="P:regulation of cell shape"/>
    <property type="evidence" value="ECO:0007669"/>
    <property type="project" value="UniProtKB-UniRule"/>
</dbReference>
<keyword evidence="8 9" id="KW-0961">Cell wall biogenesis/degradation</keyword>
<dbReference type="PROSITE" id="PS51257">
    <property type="entry name" value="PROKAR_LIPOPROTEIN"/>
    <property type="match status" value="1"/>
</dbReference>
<dbReference type="PANTHER" id="PTHR30582:SF24">
    <property type="entry name" value="L,D-TRANSPEPTIDASE ERFK_SRFK-RELATED"/>
    <property type="match status" value="1"/>
</dbReference>
<proteinExistence type="inferred from homology"/>
<dbReference type="Proteomes" id="UP000219467">
    <property type="component" value="Unassembled WGS sequence"/>
</dbReference>
<dbReference type="InterPro" id="IPR050979">
    <property type="entry name" value="LD-transpeptidase"/>
</dbReference>
<protein>
    <submittedName>
        <fullName evidence="11">L,D-transpeptidase-like protein</fullName>
    </submittedName>
</protein>
<dbReference type="CDD" id="cd16913">
    <property type="entry name" value="YkuD_like"/>
    <property type="match status" value="1"/>
</dbReference>
<evidence type="ECO:0000256" key="2">
    <source>
        <dbReference type="ARBA" id="ARBA00005992"/>
    </source>
</evidence>
<accession>A0A285CN91</accession>
<evidence type="ECO:0000256" key="7">
    <source>
        <dbReference type="ARBA" id="ARBA00022984"/>
    </source>
</evidence>
<evidence type="ECO:0000313" key="11">
    <source>
        <dbReference type="EMBL" id="SNX68526.1"/>
    </source>
</evidence>
<dbReference type="Pfam" id="PF03734">
    <property type="entry name" value="YkuD"/>
    <property type="match status" value="1"/>
</dbReference>
<dbReference type="RefSeq" id="WP_176504474.1">
    <property type="nucleotide sequence ID" value="NZ_OAOQ01000002.1"/>
</dbReference>
<dbReference type="GO" id="GO:0071972">
    <property type="term" value="F:peptidoglycan L,D-transpeptidase activity"/>
    <property type="evidence" value="ECO:0007669"/>
    <property type="project" value="TreeGrafter"/>
</dbReference>
<organism evidence="11 12">
    <name type="scientific">Cereibacter ovatus</name>
    <dbReference type="NCBI Taxonomy" id="439529"/>
    <lineage>
        <taxon>Bacteria</taxon>
        <taxon>Pseudomonadati</taxon>
        <taxon>Pseudomonadota</taxon>
        <taxon>Alphaproteobacteria</taxon>
        <taxon>Rhodobacterales</taxon>
        <taxon>Paracoccaceae</taxon>
        <taxon>Cereibacter</taxon>
    </lineage>
</organism>
<sequence>MQISRTGLTVTGRILSLVLFALLPFLAACGQAPSVTGRHHPLYPGIQDGEFFIEPVAAKYLTEQNIRTEVDYAGPEAPGTIVVDTFARRLYHVMENGRAMRYAIAVGKEGLAFRGSAKVGAKREWPSWQPTANMLRTQPEMYGDYAAGLPGGLDNPLGARALYLYRGGKDTRFRIHGTVQNASIGHATSAGCIRLFNQDAIDLYDRVEVGAAVKVRTESESLELEGPFHEDEYGRIVQGPAPETPADEIVMAAAN</sequence>
<dbReference type="FunFam" id="2.40.440.10:FF:000002">
    <property type="entry name" value="L,D-transpeptidase ErfK/SrfK"/>
    <property type="match status" value="1"/>
</dbReference>
<dbReference type="InterPro" id="IPR038063">
    <property type="entry name" value="Transpep_catalytic_dom"/>
</dbReference>
<evidence type="ECO:0000259" key="10">
    <source>
        <dbReference type="PROSITE" id="PS52029"/>
    </source>
</evidence>
<feature type="active site" description="Proton donor/acceptor" evidence="9">
    <location>
        <position position="176"/>
    </location>
</feature>
<keyword evidence="6 9" id="KW-0133">Cell shape</keyword>
<dbReference type="SUPFAM" id="SSF141523">
    <property type="entry name" value="L,D-transpeptidase catalytic domain-like"/>
    <property type="match status" value="1"/>
</dbReference>
<evidence type="ECO:0000313" key="12">
    <source>
        <dbReference type="Proteomes" id="UP000219467"/>
    </source>
</evidence>
<keyword evidence="12" id="KW-1185">Reference proteome</keyword>
<reference evidence="12" key="1">
    <citation type="submission" date="2017-08" db="EMBL/GenBank/DDBJ databases">
        <authorList>
            <person name="Varghese N."/>
            <person name="Submissions S."/>
        </authorList>
    </citation>
    <scope>NUCLEOTIDE SEQUENCE [LARGE SCALE GENOMIC DNA]</scope>
    <source>
        <strain evidence="12">JA234</strain>
    </source>
</reference>
<evidence type="ECO:0000256" key="6">
    <source>
        <dbReference type="ARBA" id="ARBA00022960"/>
    </source>
</evidence>
<dbReference type="GO" id="GO:0018104">
    <property type="term" value="P:peptidoglycan-protein cross-linking"/>
    <property type="evidence" value="ECO:0007669"/>
    <property type="project" value="TreeGrafter"/>
</dbReference>
<dbReference type="GO" id="GO:0016757">
    <property type="term" value="F:glycosyltransferase activity"/>
    <property type="evidence" value="ECO:0007669"/>
    <property type="project" value="UniProtKB-KW"/>
</dbReference>
<dbReference type="EMBL" id="OAOQ01000002">
    <property type="protein sequence ID" value="SNX68526.1"/>
    <property type="molecule type" value="Genomic_DNA"/>
</dbReference>
<dbReference type="UniPathway" id="UPA00219"/>
<comment type="pathway">
    <text evidence="1 9">Cell wall biogenesis; peptidoglycan biosynthesis.</text>
</comment>
<name>A0A285CN91_9RHOB</name>
<evidence type="ECO:0000256" key="1">
    <source>
        <dbReference type="ARBA" id="ARBA00004752"/>
    </source>
</evidence>
<dbReference type="GO" id="GO:0005576">
    <property type="term" value="C:extracellular region"/>
    <property type="evidence" value="ECO:0007669"/>
    <property type="project" value="TreeGrafter"/>
</dbReference>
<evidence type="ECO:0000256" key="4">
    <source>
        <dbReference type="ARBA" id="ARBA00022679"/>
    </source>
</evidence>
<keyword evidence="5" id="KW-0378">Hydrolase</keyword>
<gene>
    <name evidence="11" type="ORF">SAMN05878503_102168</name>
</gene>
<dbReference type="PROSITE" id="PS52029">
    <property type="entry name" value="LD_TPASE"/>
    <property type="match status" value="1"/>
</dbReference>
<keyword evidence="7 9" id="KW-0573">Peptidoglycan synthesis</keyword>
<keyword evidence="4" id="KW-0808">Transferase</keyword>
<dbReference type="AlphaFoldDB" id="A0A285CN91"/>
<dbReference type="PANTHER" id="PTHR30582">
    <property type="entry name" value="L,D-TRANSPEPTIDASE"/>
    <property type="match status" value="1"/>
</dbReference>